<evidence type="ECO:0000313" key="3">
    <source>
        <dbReference type="EMBL" id="CAJ71377.1"/>
    </source>
</evidence>
<organism evidence="3">
    <name type="scientific">Kuenenia stuttgartiensis</name>
    <dbReference type="NCBI Taxonomy" id="174633"/>
    <lineage>
        <taxon>Bacteria</taxon>
        <taxon>Pseudomonadati</taxon>
        <taxon>Planctomycetota</taxon>
        <taxon>Candidatus Brocadiia</taxon>
        <taxon>Candidatus Brocadiales</taxon>
        <taxon>Candidatus Brocadiaceae</taxon>
        <taxon>Candidatus Kuenenia</taxon>
    </lineage>
</organism>
<dbReference type="CAZy" id="GT4">
    <property type="family name" value="Glycosyltransferase Family 4"/>
</dbReference>
<dbReference type="InterPro" id="IPR001296">
    <property type="entry name" value="Glyco_trans_1"/>
</dbReference>
<dbReference type="Gene3D" id="3.40.50.2000">
    <property type="entry name" value="Glycogen Phosphorylase B"/>
    <property type="match status" value="2"/>
</dbReference>
<dbReference type="PANTHER" id="PTHR12526:SF630">
    <property type="entry name" value="GLYCOSYLTRANSFERASE"/>
    <property type="match status" value="1"/>
</dbReference>
<dbReference type="SUPFAM" id="SSF53756">
    <property type="entry name" value="UDP-Glycosyltransferase/glycogen phosphorylase"/>
    <property type="match status" value="1"/>
</dbReference>
<dbReference type="PANTHER" id="PTHR12526">
    <property type="entry name" value="GLYCOSYLTRANSFERASE"/>
    <property type="match status" value="1"/>
</dbReference>
<keyword evidence="3" id="KW-0808">Transferase</keyword>
<keyword evidence="1" id="KW-1133">Transmembrane helix</keyword>
<proteinExistence type="predicted"/>
<dbReference type="GO" id="GO:0016757">
    <property type="term" value="F:glycosyltransferase activity"/>
    <property type="evidence" value="ECO:0007669"/>
    <property type="project" value="UniProtKB-KW"/>
</dbReference>
<reference evidence="3" key="1">
    <citation type="journal article" date="2006" name="Nature">
        <title>Deciphering the evolution and metabolism of an anammox bacterium from a community genome.</title>
        <authorList>
            <person name="Strous M."/>
            <person name="Pelletier E."/>
            <person name="Mangenot S."/>
            <person name="Rattei T."/>
            <person name="Lehner A."/>
            <person name="Taylor M.W."/>
            <person name="Horn M."/>
            <person name="Daims H."/>
            <person name="Bartol-Mavel D."/>
            <person name="Wincker P."/>
            <person name="Barbe V."/>
            <person name="Fonknechten N."/>
            <person name="Vallenet D."/>
            <person name="Segurens B."/>
            <person name="Schenowitz-Truong C."/>
            <person name="Medigue C."/>
            <person name="Collingro A."/>
            <person name="Snel B."/>
            <person name="Dutilh B.E."/>
            <person name="OpDenCamp H.J.M."/>
            <person name="vanDerDrift C."/>
            <person name="Cirpus I."/>
            <person name="vanDePas-Schoonen K.T."/>
            <person name="Harhangi H.R."/>
            <person name="vanNiftrik L."/>
            <person name="Schmid M."/>
            <person name="Keltjens J."/>
            <person name="vanDeVossenberg J."/>
            <person name="Kartal B."/>
            <person name="Meier H."/>
            <person name="Frishman D."/>
            <person name="Huynen M.A."/>
            <person name="Mewes H."/>
            <person name="Weissenbach J."/>
            <person name="Jetten M.S.M."/>
            <person name="Wagner M."/>
            <person name="LePaslier D."/>
        </authorList>
    </citation>
    <scope>NUCLEOTIDE SEQUENCE</scope>
</reference>
<keyword evidence="1" id="KW-0472">Membrane</keyword>
<evidence type="ECO:0000259" key="2">
    <source>
        <dbReference type="Pfam" id="PF00534"/>
    </source>
</evidence>
<keyword evidence="1" id="KW-0812">Transmembrane</keyword>
<protein>
    <submittedName>
        <fullName evidence="3">Similar to glycosyltransferase</fullName>
        <ecNumber evidence="3">2.4.1.-</ecNumber>
    </submittedName>
</protein>
<dbReference type="EMBL" id="CT573073">
    <property type="protein sequence ID" value="CAJ71377.1"/>
    <property type="molecule type" value="Genomic_DNA"/>
</dbReference>
<dbReference type="AlphaFoldDB" id="Q1PVW8"/>
<sequence>MMKKKVLYYSDCFIFGGCENVLVNLINSKEINGYFEIHYAYAWSKDYQFGVDSKLTEIKNKYPLRILSNNFFYRLNLRGMNKYAVLVCKLPFVLLQRMGIYALYNYVRLFFFFKKIKPDILHINNGGYPGASSCLVAVFSARLAGVKKIVFNVNNLAQKQKNVLERVIDKYIYRHVNNFITASALAGARLVENRRFQTEKIDQIFNVMQQEKVVKSRAELLRDYPVASNKFIIVCVALLTWRKGQMFLLAALNNIKKNSRELFENMFLFLVGDGEDLFKIESYLAENELTDNVMITGYRNDYYDFINAADLFVLPSIKDEDMPLVILSAMGLGKPIVSTKVAGIVEEIRDGVDGLLLEPSELHKLADVIVHLYHNRSLCRNYGDSALQRYRNCFVPEKIINQYLAIYNELLEEQR</sequence>
<dbReference type="Pfam" id="PF00534">
    <property type="entry name" value="Glycos_transf_1"/>
    <property type="match status" value="1"/>
</dbReference>
<feature type="transmembrane region" description="Helical" evidence="1">
    <location>
        <begin position="83"/>
        <end position="104"/>
    </location>
</feature>
<reference evidence="3" key="2">
    <citation type="submission" date="2006-01" db="EMBL/GenBank/DDBJ databases">
        <authorList>
            <person name="Genoscope"/>
        </authorList>
    </citation>
    <scope>NUCLEOTIDE SEQUENCE</scope>
</reference>
<keyword evidence="3" id="KW-0328">Glycosyltransferase</keyword>
<feature type="domain" description="Glycosyl transferase family 1" evidence="2">
    <location>
        <begin position="220"/>
        <end position="386"/>
    </location>
</feature>
<name>Q1PVW8_KUEST</name>
<gene>
    <name evidence="3" type="ORF">kustc0632</name>
</gene>
<dbReference type="EC" id="2.4.1.-" evidence="3"/>
<accession>Q1PVW8</accession>
<evidence type="ECO:0000256" key="1">
    <source>
        <dbReference type="SAM" id="Phobius"/>
    </source>
</evidence>